<dbReference type="CDD" id="cd08275">
    <property type="entry name" value="MDR3"/>
    <property type="match status" value="1"/>
</dbReference>
<dbReference type="InterPro" id="IPR013149">
    <property type="entry name" value="ADH-like_C"/>
</dbReference>
<evidence type="ECO:0000313" key="3">
    <source>
        <dbReference type="Proteomes" id="UP000694846"/>
    </source>
</evidence>
<dbReference type="Gene3D" id="3.90.180.10">
    <property type="entry name" value="Medium-chain alcohol dehydrogenases, catalytic domain"/>
    <property type="match status" value="1"/>
</dbReference>
<evidence type="ECO:0000256" key="1">
    <source>
        <dbReference type="ARBA" id="ARBA00023002"/>
    </source>
</evidence>
<proteinExistence type="predicted"/>
<dbReference type="Pfam" id="PF00107">
    <property type="entry name" value="ADH_zinc_N"/>
    <property type="match status" value="1"/>
</dbReference>
<evidence type="ECO:0000313" key="4">
    <source>
        <dbReference type="RefSeq" id="XP_025415369.1"/>
    </source>
</evidence>
<dbReference type="RefSeq" id="XP_025415369.1">
    <property type="nucleotide sequence ID" value="XM_025559584.1"/>
</dbReference>
<gene>
    <name evidence="4" type="primary">LOC112687052</name>
</gene>
<dbReference type="AlphaFoldDB" id="A0A8B8FWL1"/>
<dbReference type="InterPro" id="IPR011032">
    <property type="entry name" value="GroES-like_sf"/>
</dbReference>
<dbReference type="SMART" id="SM00829">
    <property type="entry name" value="PKS_ER"/>
    <property type="match status" value="1"/>
</dbReference>
<dbReference type="InterPro" id="IPR036291">
    <property type="entry name" value="NAD(P)-bd_dom_sf"/>
</dbReference>
<dbReference type="Pfam" id="PF08240">
    <property type="entry name" value="ADH_N"/>
    <property type="match status" value="1"/>
</dbReference>
<sequence length="347" mass="38386">MNNNKQIEQVKSIVLESYGGYDKIQIKQWTLDEFGSSDVRIKVQLCGVNFSDIYTRQGFLRELKTPRVLGTECYGTVEAFGKDVKHLQCGDHVVCYVWTGGLYRETVIVPANNCFLVPESISGQDAIALPANYLTAYLSIFTMGNIQPGDTVLIHSVGGGVGCAATQLAKTIKDITIVGTASDSKHEKLKLNGVSHVLQHDNYVTQAKVVSPMGYDLIIDSIGGPNIKISKTLLKPCGRLVIIGGSCYINGDTLNVFRSLSLKWQTKNLVPETMIEKNISVSGLHLGLLFDSNPNKIHNIMDELFKMLEDKLIKPIIYKILLFDDVIEAQKILAERMNTGKILLKLH</sequence>
<keyword evidence="3" id="KW-1185">Reference proteome</keyword>
<dbReference type="GeneID" id="112687052"/>
<dbReference type="Gene3D" id="3.40.50.720">
    <property type="entry name" value="NAD(P)-binding Rossmann-like Domain"/>
    <property type="match status" value="1"/>
</dbReference>
<organism evidence="3 4">
    <name type="scientific">Sipha flava</name>
    <name type="common">yellow sugarcane aphid</name>
    <dbReference type="NCBI Taxonomy" id="143950"/>
    <lineage>
        <taxon>Eukaryota</taxon>
        <taxon>Metazoa</taxon>
        <taxon>Ecdysozoa</taxon>
        <taxon>Arthropoda</taxon>
        <taxon>Hexapoda</taxon>
        <taxon>Insecta</taxon>
        <taxon>Pterygota</taxon>
        <taxon>Neoptera</taxon>
        <taxon>Paraneoptera</taxon>
        <taxon>Hemiptera</taxon>
        <taxon>Sternorrhyncha</taxon>
        <taxon>Aphidomorpha</taxon>
        <taxon>Aphidoidea</taxon>
        <taxon>Aphididae</taxon>
        <taxon>Sipha</taxon>
    </lineage>
</organism>
<evidence type="ECO:0000259" key="2">
    <source>
        <dbReference type="SMART" id="SM00829"/>
    </source>
</evidence>
<dbReference type="PANTHER" id="PTHR44054:SF1">
    <property type="entry name" value="SYNAPTIC VESICLE MEMBRANE PROTEIN VAT-1 HOMOLOG"/>
    <property type="match status" value="1"/>
</dbReference>
<reference evidence="4" key="1">
    <citation type="submission" date="2025-08" db="UniProtKB">
        <authorList>
            <consortium name="RefSeq"/>
        </authorList>
    </citation>
    <scope>IDENTIFICATION</scope>
    <source>
        <tissue evidence="4">Whole body</tissue>
    </source>
</reference>
<accession>A0A8B8FWL1</accession>
<dbReference type="SUPFAM" id="SSF50129">
    <property type="entry name" value="GroES-like"/>
    <property type="match status" value="1"/>
</dbReference>
<dbReference type="InterPro" id="IPR013154">
    <property type="entry name" value="ADH-like_N"/>
</dbReference>
<dbReference type="Proteomes" id="UP000694846">
    <property type="component" value="Unplaced"/>
</dbReference>
<dbReference type="OrthoDB" id="203908at2759"/>
<dbReference type="PANTHER" id="PTHR44054">
    <property type="entry name" value="SYNAPTIC VESICLE MEMBRANE PROTEIN VAT-1 HOMOLOG-LIKE"/>
    <property type="match status" value="1"/>
</dbReference>
<dbReference type="GO" id="GO:0016491">
    <property type="term" value="F:oxidoreductase activity"/>
    <property type="evidence" value="ECO:0007669"/>
    <property type="project" value="UniProtKB-KW"/>
</dbReference>
<keyword evidence="1" id="KW-0560">Oxidoreductase</keyword>
<protein>
    <submittedName>
        <fullName evidence="4">Synaptic vesicle membrane protein VAT-1 homolog</fullName>
    </submittedName>
</protein>
<dbReference type="InterPro" id="IPR020843">
    <property type="entry name" value="ER"/>
</dbReference>
<name>A0A8B8FWL1_9HEMI</name>
<feature type="domain" description="Enoyl reductase (ER)" evidence="2">
    <location>
        <begin position="19"/>
        <end position="344"/>
    </location>
</feature>
<dbReference type="SUPFAM" id="SSF51735">
    <property type="entry name" value="NAD(P)-binding Rossmann-fold domains"/>
    <property type="match status" value="1"/>
</dbReference>
<dbReference type="InterPro" id="IPR052100">
    <property type="entry name" value="SV-ATPase_mito-regulator"/>
</dbReference>